<dbReference type="AlphaFoldDB" id="A0A9P9FSH3"/>
<reference evidence="2" key="1">
    <citation type="journal article" date="2021" name="Nat. Commun.">
        <title>Genetic determinants of endophytism in the Arabidopsis root mycobiome.</title>
        <authorList>
            <person name="Mesny F."/>
            <person name="Miyauchi S."/>
            <person name="Thiergart T."/>
            <person name="Pickel B."/>
            <person name="Atanasova L."/>
            <person name="Karlsson M."/>
            <person name="Huettel B."/>
            <person name="Barry K.W."/>
            <person name="Haridas S."/>
            <person name="Chen C."/>
            <person name="Bauer D."/>
            <person name="Andreopoulos W."/>
            <person name="Pangilinan J."/>
            <person name="LaButti K."/>
            <person name="Riley R."/>
            <person name="Lipzen A."/>
            <person name="Clum A."/>
            <person name="Drula E."/>
            <person name="Henrissat B."/>
            <person name="Kohler A."/>
            <person name="Grigoriev I.V."/>
            <person name="Martin F.M."/>
            <person name="Hacquard S."/>
        </authorList>
    </citation>
    <scope>NUCLEOTIDE SEQUENCE</scope>
    <source>
        <strain evidence="2">MPI-CAGE-AT-0147</strain>
    </source>
</reference>
<gene>
    <name evidence="2" type="ORF">EDB81DRAFT_896551</name>
</gene>
<feature type="transmembrane region" description="Helical" evidence="1">
    <location>
        <begin position="199"/>
        <end position="221"/>
    </location>
</feature>
<comment type="caution">
    <text evidence="2">The sequence shown here is derived from an EMBL/GenBank/DDBJ whole genome shotgun (WGS) entry which is preliminary data.</text>
</comment>
<name>A0A9P9FSH3_9HYPO</name>
<feature type="transmembrane region" description="Helical" evidence="1">
    <location>
        <begin position="233"/>
        <end position="254"/>
    </location>
</feature>
<proteinExistence type="predicted"/>
<keyword evidence="1" id="KW-0472">Membrane</keyword>
<organism evidence="2 3">
    <name type="scientific">Dactylonectria macrodidyma</name>
    <dbReference type="NCBI Taxonomy" id="307937"/>
    <lineage>
        <taxon>Eukaryota</taxon>
        <taxon>Fungi</taxon>
        <taxon>Dikarya</taxon>
        <taxon>Ascomycota</taxon>
        <taxon>Pezizomycotina</taxon>
        <taxon>Sordariomycetes</taxon>
        <taxon>Hypocreomycetidae</taxon>
        <taxon>Hypocreales</taxon>
        <taxon>Nectriaceae</taxon>
        <taxon>Dactylonectria</taxon>
    </lineage>
</organism>
<evidence type="ECO:0000256" key="1">
    <source>
        <dbReference type="SAM" id="Phobius"/>
    </source>
</evidence>
<evidence type="ECO:0000313" key="3">
    <source>
        <dbReference type="Proteomes" id="UP000738349"/>
    </source>
</evidence>
<feature type="transmembrane region" description="Helical" evidence="1">
    <location>
        <begin position="298"/>
        <end position="322"/>
    </location>
</feature>
<keyword evidence="1" id="KW-0812">Transmembrane</keyword>
<keyword evidence="1" id="KW-1133">Transmembrane helix</keyword>
<dbReference type="OrthoDB" id="5105067at2759"/>
<feature type="transmembrane region" description="Helical" evidence="1">
    <location>
        <begin position="266"/>
        <end position="286"/>
    </location>
</feature>
<accession>A0A9P9FSH3</accession>
<dbReference type="Proteomes" id="UP000738349">
    <property type="component" value="Unassembled WGS sequence"/>
</dbReference>
<keyword evidence="3" id="KW-1185">Reference proteome</keyword>
<sequence length="357" mass="39168">MDVDTDTSLSPPPQHLVTRRLTRKRISVNALAQAQSYSPDPLLAISPALQPRFFFGPESSPSSPSMPVPAAVGLWREDATLGSSEQDAILRSTVPAEESSVDASLKSLSIQAEYICERPSSTDTVLGPTTAPRDLTPPLTPFPPLMNESEDEWQPPEWRDLSQGTCLMPSRRRGSTRYTPFAILEVETRWLLSSILHGIVLALQFSVALAVFSALLSVAVWKKPDADVQFWDWLWNFAEPTLVAVLILCSGTLVAHEAKILSAVALLYLQCAILMVTTAASFIMWARCIEETSRPVKAVLMGCNVLMWGLAFSGFVRAAVVWKIEACVEERRGRASAYGQTLAYGTFAPWSEAARGR</sequence>
<evidence type="ECO:0000313" key="2">
    <source>
        <dbReference type="EMBL" id="KAH7175850.1"/>
    </source>
</evidence>
<dbReference type="EMBL" id="JAGMUV010000001">
    <property type="protein sequence ID" value="KAH7175850.1"/>
    <property type="molecule type" value="Genomic_DNA"/>
</dbReference>
<protein>
    <submittedName>
        <fullName evidence="2">Uncharacterized protein</fullName>
    </submittedName>
</protein>